<dbReference type="EMBL" id="JAXCGZ010021284">
    <property type="protein sequence ID" value="KAK7054613.1"/>
    <property type="molecule type" value="Genomic_DNA"/>
</dbReference>
<evidence type="ECO:0000313" key="2">
    <source>
        <dbReference type="EMBL" id="KAK7054613.1"/>
    </source>
</evidence>
<evidence type="ECO:0000313" key="3">
    <source>
        <dbReference type="Proteomes" id="UP001381693"/>
    </source>
</evidence>
<evidence type="ECO:0000256" key="1">
    <source>
        <dbReference type="SAM" id="MobiDB-lite"/>
    </source>
</evidence>
<feature type="compositionally biased region" description="Basic and acidic residues" evidence="1">
    <location>
        <begin position="1"/>
        <end position="11"/>
    </location>
</feature>
<protein>
    <submittedName>
        <fullName evidence="2">Uncharacterized protein</fullName>
    </submittedName>
</protein>
<organism evidence="2 3">
    <name type="scientific">Halocaridina rubra</name>
    <name type="common">Hawaiian red shrimp</name>
    <dbReference type="NCBI Taxonomy" id="373956"/>
    <lineage>
        <taxon>Eukaryota</taxon>
        <taxon>Metazoa</taxon>
        <taxon>Ecdysozoa</taxon>
        <taxon>Arthropoda</taxon>
        <taxon>Crustacea</taxon>
        <taxon>Multicrustacea</taxon>
        <taxon>Malacostraca</taxon>
        <taxon>Eumalacostraca</taxon>
        <taxon>Eucarida</taxon>
        <taxon>Decapoda</taxon>
        <taxon>Pleocyemata</taxon>
        <taxon>Caridea</taxon>
        <taxon>Atyoidea</taxon>
        <taxon>Atyidae</taxon>
        <taxon>Halocaridina</taxon>
    </lineage>
</organism>
<proteinExistence type="predicted"/>
<name>A0AAN8WK46_HALRR</name>
<dbReference type="AlphaFoldDB" id="A0AAN8WK46"/>
<feature type="non-terminal residue" evidence="2">
    <location>
        <position position="57"/>
    </location>
</feature>
<reference evidence="2 3" key="1">
    <citation type="submission" date="2023-11" db="EMBL/GenBank/DDBJ databases">
        <title>Halocaridina rubra genome assembly.</title>
        <authorList>
            <person name="Smith C."/>
        </authorList>
    </citation>
    <scope>NUCLEOTIDE SEQUENCE [LARGE SCALE GENOMIC DNA]</scope>
    <source>
        <strain evidence="2">EP-1</strain>
        <tissue evidence="2">Whole</tissue>
    </source>
</reference>
<sequence>MRRRELEKVAIDKGPPSSATRGTRLVGVYPSRSAKTGTGKSSPQQRSSLISNPRDSP</sequence>
<gene>
    <name evidence="2" type="ORF">SK128_026088</name>
</gene>
<feature type="region of interest" description="Disordered" evidence="1">
    <location>
        <begin position="1"/>
        <end position="57"/>
    </location>
</feature>
<keyword evidence="3" id="KW-1185">Reference proteome</keyword>
<feature type="compositionally biased region" description="Polar residues" evidence="1">
    <location>
        <begin position="33"/>
        <end position="57"/>
    </location>
</feature>
<accession>A0AAN8WK46</accession>
<comment type="caution">
    <text evidence="2">The sequence shown here is derived from an EMBL/GenBank/DDBJ whole genome shotgun (WGS) entry which is preliminary data.</text>
</comment>
<dbReference type="Proteomes" id="UP001381693">
    <property type="component" value="Unassembled WGS sequence"/>
</dbReference>